<name>A0A8X8YX28_SALSN</name>
<feature type="coiled-coil region" evidence="1">
    <location>
        <begin position="979"/>
        <end position="1013"/>
    </location>
</feature>
<evidence type="ECO:0000256" key="1">
    <source>
        <dbReference type="SAM" id="Coils"/>
    </source>
</evidence>
<dbReference type="Pfam" id="PF10358">
    <property type="entry name" value="NT-C2"/>
    <property type="match status" value="1"/>
</dbReference>
<evidence type="ECO:0000259" key="3">
    <source>
        <dbReference type="PROSITE" id="PS51840"/>
    </source>
</evidence>
<dbReference type="EMBL" id="PNBA02000001">
    <property type="protein sequence ID" value="KAG6437298.1"/>
    <property type="molecule type" value="Genomic_DNA"/>
</dbReference>
<sequence length="1477" mass="169383">MLKLQSPTNRSSKQKEGFHFKFSNFQALQVPKGWDRLFLCLISAETGKTIAKLGKALVKNGSCHWSETVTESIYISRYDSSKSHEDCLLKIVVSTGSTRSANTLGEAIINMAQHTTSMASAAAVSQPLQKCSYGTILQVKIQRLNLPRSKIRDEGSKSSGTQEKAEDVDHVGLVRKSRRSDESSDTIIEHTREDPVTSSRRPLQLDSEEASESATVVINSISSMEGSYERENSFGERSDEYRSNERQGRGSNGGDLLPEFYSIDDDVGGGGGPGGDSPSNQSPMYIRENFHNEASVSRWSMSNVGSSRNLLEAAEDTIEELRAEAKMWERNARKLMVDLDISRKEFSNLSKNQVESGVELSAAYAEQDSLRRQLKKAMEDLQQLAKNEAVNREAPIIQSRSFQKELESEIKYQQDLNDDLCRQLKQSQESNIELVSVLQELEEMIEQQRIEIENLSSLKSNFVDIQNSLDKSSEEKRTLSLQLELLWESERNLKSEILLLDEALRDKNDELEKERESHREVLSQVEAEYNCKMLAKEEENASLEDKELKGNAEHDLDLIREIESLKEKVRELEKDCTELTDENLELLFKLKDSNKTNIRNCSSFGSVTSEHPCPSEESEVSDPRYQVSNLEGEIREEASVEVQLSGFDSSRDFAEILEQMDKAFHLLMKPWYGRSANGSDYLHGLVISDKVNTTIMSVESIRSLLLELNELLETRISESAEILRNHETEINKRDAIISEARKKMEESILKVEELGKMKAKSEENSANLMRELEQKRSEIGYMEADLLSKGKETDFLLHRRQELESEVFKLQQETSRLEQDLEVAVRERKISSECMENLQCDVTALRNAVSSHVSANTDLKINIKQLEIRSHELQNSLSELLEENTWLQARISDQEVQVHQLRDEKIVCLQEIEDYKSSMTSLQDEIRESKDEMDVQILDLKQKSEDIRKQWLGAQEECVCLREEIKTLQASAASSVTETIELQNLNSELKRENQKLHEKCLELVDQLSEMEKSLSDCTKKVESMQDHLASVQEDFVLRESHLKSELDALVKENSYQKEKLAEGESLLQLLLEKTTKFQSLQKEVESLSKQLSDAYEERERISIEVSTEASSLLAEKAELQCSLREAHQETKSAKNKLNAAVQESELKVEELTNQLAVSNQRLDRLTIDYDRNLKLLANYRKIEEKLKTDLNDIELKHTISEYECQQLTREMGSLKVQVQIMSELEDEVSVLKSKLRESKADKGKLEVALHTISGNYEELKTEKISLSEKITFFENAMSELEECKRSKSCLEEKLLQMEKDLSEKEIISIQNEDLKHEVTEVKRLNVQFQQKMNRLEVEKDECLKKVQALEDNRRVMEEKSNRHKELAALVTPAHLCSEFSTKLKVAHNLDFNDQDPLAVRVDSTTKRQMVENETAERQKKNGGRDKYERTKSSLETELRDLKQRYLEMSLKYAEVEGQREDLVMKLRATRTGNRWFS</sequence>
<reference evidence="4" key="1">
    <citation type="submission" date="2018-01" db="EMBL/GenBank/DDBJ databases">
        <authorList>
            <person name="Mao J.F."/>
        </authorList>
    </citation>
    <scope>NUCLEOTIDE SEQUENCE</scope>
    <source>
        <strain evidence="4">Huo1</strain>
        <tissue evidence="4">Leaf</tissue>
    </source>
</reference>
<feature type="compositionally biased region" description="Basic and acidic residues" evidence="2">
    <location>
        <begin position="227"/>
        <end position="248"/>
    </location>
</feature>
<feature type="compositionally biased region" description="Polar residues" evidence="2">
    <location>
        <begin position="212"/>
        <end position="225"/>
    </location>
</feature>
<proteinExistence type="predicted"/>
<feature type="coiled-coil region" evidence="1">
    <location>
        <begin position="501"/>
        <end position="589"/>
    </location>
</feature>
<feature type="compositionally biased region" description="Basic and acidic residues" evidence="2">
    <location>
        <begin position="163"/>
        <end position="172"/>
    </location>
</feature>
<evidence type="ECO:0000256" key="2">
    <source>
        <dbReference type="SAM" id="MobiDB-lite"/>
    </source>
</evidence>
<comment type="caution">
    <text evidence="4">The sequence shown here is derived from an EMBL/GenBank/DDBJ whole genome shotgun (WGS) entry which is preliminary data.</text>
</comment>
<reference evidence="4" key="2">
    <citation type="submission" date="2020-08" db="EMBL/GenBank/DDBJ databases">
        <title>Plant Genome Project.</title>
        <authorList>
            <person name="Zhang R.-G."/>
        </authorList>
    </citation>
    <scope>NUCLEOTIDE SEQUENCE</scope>
    <source>
        <strain evidence="4">Huo1</strain>
        <tissue evidence="4">Leaf</tissue>
    </source>
</reference>
<protein>
    <recommendedName>
        <fullName evidence="3">C2 NT-type domain-containing protein</fullName>
    </recommendedName>
</protein>
<feature type="coiled-coil region" evidence="1">
    <location>
        <begin position="424"/>
        <end position="458"/>
    </location>
</feature>
<dbReference type="PANTHER" id="PTHR47270">
    <property type="entry name" value="PROTEIN MLP1-LIKE"/>
    <property type="match status" value="1"/>
</dbReference>
<keyword evidence="1" id="KW-0175">Coiled coil</keyword>
<feature type="region of interest" description="Disordered" evidence="2">
    <location>
        <begin position="150"/>
        <end position="284"/>
    </location>
</feature>
<feature type="region of interest" description="Disordered" evidence="2">
    <location>
        <begin position="1410"/>
        <end position="1432"/>
    </location>
</feature>
<keyword evidence="5" id="KW-1185">Reference proteome</keyword>
<gene>
    <name evidence="4" type="ORF">SASPL_102212</name>
</gene>
<feature type="coiled-coil region" evidence="1">
    <location>
        <begin position="304"/>
        <end position="391"/>
    </location>
</feature>
<dbReference type="InterPro" id="IPR019448">
    <property type="entry name" value="NT-C2"/>
</dbReference>
<accession>A0A8X8YX28</accession>
<dbReference type="Proteomes" id="UP000298416">
    <property type="component" value="Unassembled WGS sequence"/>
</dbReference>
<organism evidence="4">
    <name type="scientific">Salvia splendens</name>
    <name type="common">Scarlet sage</name>
    <dbReference type="NCBI Taxonomy" id="180675"/>
    <lineage>
        <taxon>Eukaryota</taxon>
        <taxon>Viridiplantae</taxon>
        <taxon>Streptophyta</taxon>
        <taxon>Embryophyta</taxon>
        <taxon>Tracheophyta</taxon>
        <taxon>Spermatophyta</taxon>
        <taxon>Magnoliopsida</taxon>
        <taxon>eudicotyledons</taxon>
        <taxon>Gunneridae</taxon>
        <taxon>Pentapetalae</taxon>
        <taxon>asterids</taxon>
        <taxon>lamiids</taxon>
        <taxon>Lamiales</taxon>
        <taxon>Lamiaceae</taxon>
        <taxon>Nepetoideae</taxon>
        <taxon>Mentheae</taxon>
        <taxon>Salviinae</taxon>
        <taxon>Salvia</taxon>
        <taxon>Salvia subgen. Calosphace</taxon>
        <taxon>core Calosphace</taxon>
    </lineage>
</organism>
<feature type="coiled-coil region" evidence="1">
    <location>
        <begin position="1070"/>
        <end position="1196"/>
    </location>
</feature>
<feature type="coiled-coil region" evidence="1">
    <location>
        <begin position="1221"/>
        <end position="1366"/>
    </location>
</feature>
<feature type="coiled-coil region" evidence="1">
    <location>
        <begin position="709"/>
        <end position="827"/>
    </location>
</feature>
<dbReference type="PANTHER" id="PTHR47270:SF3">
    <property type="entry name" value="HYPOTETICAL PROTEIN"/>
    <property type="match status" value="1"/>
</dbReference>
<feature type="domain" description="C2 NT-type" evidence="3">
    <location>
        <begin position="8"/>
        <end position="145"/>
    </location>
</feature>
<feature type="coiled-coil region" evidence="1">
    <location>
        <begin position="912"/>
        <end position="950"/>
    </location>
</feature>
<evidence type="ECO:0000313" key="4">
    <source>
        <dbReference type="EMBL" id="KAG6437298.1"/>
    </source>
</evidence>
<feature type="compositionally biased region" description="Basic and acidic residues" evidence="2">
    <location>
        <begin position="179"/>
        <end position="195"/>
    </location>
</feature>
<dbReference type="Gene3D" id="1.10.287.1490">
    <property type="match status" value="1"/>
</dbReference>
<dbReference type="PROSITE" id="PS51840">
    <property type="entry name" value="C2_NT"/>
    <property type="match status" value="1"/>
</dbReference>
<evidence type="ECO:0000313" key="5">
    <source>
        <dbReference type="Proteomes" id="UP000298416"/>
    </source>
</evidence>
<feature type="coiled-coil region" evidence="1">
    <location>
        <begin position="856"/>
        <end position="883"/>
    </location>
</feature>